<proteinExistence type="predicted"/>
<protein>
    <submittedName>
        <fullName evidence="2">Uncharacterized protein</fullName>
    </submittedName>
</protein>
<feature type="non-terminal residue" evidence="2">
    <location>
        <position position="66"/>
    </location>
</feature>
<dbReference type="AlphaFoldDB" id="V7D5T9"/>
<dbReference type="EMBL" id="AXUP01000375">
    <property type="protein sequence ID" value="ESW37644.1"/>
    <property type="molecule type" value="Genomic_DNA"/>
</dbReference>
<feature type="signal peptide" evidence="1">
    <location>
        <begin position="1"/>
        <end position="21"/>
    </location>
</feature>
<name>V7D5T9_9PSED</name>
<sequence length="66" mass="6893">MRTFTWSCLLVLLCAASAAQAQSVVPLKGQSSQQMQLDINDCNTVATNAANSAATSSDPHVGGRVR</sequence>
<keyword evidence="1" id="KW-0732">Signal</keyword>
<gene>
    <name evidence="2" type="ORF">O164_22660</name>
</gene>
<dbReference type="Proteomes" id="UP000018511">
    <property type="component" value="Unassembled WGS sequence"/>
</dbReference>
<comment type="caution">
    <text evidence="2">The sequence shown here is derived from an EMBL/GenBank/DDBJ whole genome shotgun (WGS) entry which is preliminary data.</text>
</comment>
<evidence type="ECO:0000313" key="3">
    <source>
        <dbReference type="Proteomes" id="UP000018511"/>
    </source>
</evidence>
<organism evidence="2 3">
    <name type="scientific">Pseudomonas taiwanensis SJ9</name>
    <dbReference type="NCBI Taxonomy" id="1388762"/>
    <lineage>
        <taxon>Bacteria</taxon>
        <taxon>Pseudomonadati</taxon>
        <taxon>Pseudomonadota</taxon>
        <taxon>Gammaproteobacteria</taxon>
        <taxon>Pseudomonadales</taxon>
        <taxon>Pseudomonadaceae</taxon>
        <taxon>Pseudomonas</taxon>
    </lineage>
</organism>
<accession>V7D5T9</accession>
<evidence type="ECO:0000256" key="1">
    <source>
        <dbReference type="SAM" id="SignalP"/>
    </source>
</evidence>
<feature type="chain" id="PRO_5004756486" evidence="1">
    <location>
        <begin position="22"/>
        <end position="66"/>
    </location>
</feature>
<evidence type="ECO:0000313" key="2">
    <source>
        <dbReference type="EMBL" id="ESW37644.1"/>
    </source>
</evidence>
<reference evidence="2 3" key="1">
    <citation type="submission" date="2013-10" db="EMBL/GenBank/DDBJ databases">
        <title>Whole Genome Shotgun Sequence of Pseudomonas taiwanensis SJ9.</title>
        <authorList>
            <person name="Hong S.-J."/>
            <person name="Shin J.-H."/>
        </authorList>
    </citation>
    <scope>NUCLEOTIDE SEQUENCE [LARGE SCALE GENOMIC DNA]</scope>
    <source>
        <strain evidence="2 3">SJ9</strain>
    </source>
</reference>